<dbReference type="SUPFAM" id="SSF53187">
    <property type="entry name" value="Zn-dependent exopeptidases"/>
    <property type="match status" value="1"/>
</dbReference>
<dbReference type="Pfam" id="PF07687">
    <property type="entry name" value="M20_dimer"/>
    <property type="match status" value="1"/>
</dbReference>
<dbReference type="GO" id="GO:0008270">
    <property type="term" value="F:zinc ion binding"/>
    <property type="evidence" value="ECO:0007669"/>
    <property type="project" value="InterPro"/>
</dbReference>
<feature type="binding site" evidence="8">
    <location>
        <position position="142"/>
    </location>
    <ligand>
        <name>Zn(2+)</name>
        <dbReference type="ChEBI" id="CHEBI:29105"/>
        <label>1</label>
    </ligand>
</feature>
<dbReference type="Pfam" id="PF01546">
    <property type="entry name" value="Peptidase_M20"/>
    <property type="match status" value="1"/>
</dbReference>
<feature type="active site" evidence="7">
    <location>
        <position position="82"/>
    </location>
</feature>
<keyword evidence="2" id="KW-0645">Protease</keyword>
<dbReference type="InterPro" id="IPR011650">
    <property type="entry name" value="Peptidase_M20_dimer"/>
</dbReference>
<evidence type="ECO:0000256" key="4">
    <source>
        <dbReference type="ARBA" id="ARBA00022801"/>
    </source>
</evidence>
<dbReference type="AlphaFoldDB" id="A0A1T4ME63"/>
<reference evidence="10 11" key="1">
    <citation type="submission" date="2017-02" db="EMBL/GenBank/DDBJ databases">
        <authorList>
            <person name="Peterson S.W."/>
        </authorList>
    </citation>
    <scope>NUCLEOTIDE SEQUENCE [LARGE SCALE GENOMIC DNA]</scope>
    <source>
        <strain evidence="10 11">CECT 9189</strain>
    </source>
</reference>
<keyword evidence="3 8" id="KW-0479">Metal-binding</keyword>
<feature type="active site" description="Proton acceptor" evidence="7">
    <location>
        <position position="175"/>
    </location>
</feature>
<keyword evidence="4 10" id="KW-0378">Hydrolase</keyword>
<evidence type="ECO:0000256" key="2">
    <source>
        <dbReference type="ARBA" id="ARBA00022670"/>
    </source>
</evidence>
<dbReference type="GO" id="GO:0008237">
    <property type="term" value="F:metallopeptidase activity"/>
    <property type="evidence" value="ECO:0007669"/>
    <property type="project" value="UniProtKB-KW"/>
</dbReference>
<comment type="cofactor">
    <cofactor evidence="8">
        <name>Zn(2+)</name>
        <dbReference type="ChEBI" id="CHEBI:29105"/>
    </cofactor>
    <text evidence="8">Binds 2 Zn(2+) ions per subunit.</text>
</comment>
<dbReference type="OrthoDB" id="9804934at2"/>
<feature type="binding site" evidence="8">
    <location>
        <position position="80"/>
    </location>
    <ligand>
        <name>Zn(2+)</name>
        <dbReference type="ChEBI" id="CHEBI:29105"/>
        <label>1</label>
    </ligand>
</feature>
<dbReference type="Gene3D" id="3.40.630.10">
    <property type="entry name" value="Zn peptidases"/>
    <property type="match status" value="1"/>
</dbReference>
<dbReference type="Gene3D" id="3.30.70.360">
    <property type="match status" value="1"/>
</dbReference>
<evidence type="ECO:0000256" key="6">
    <source>
        <dbReference type="ARBA" id="ARBA00023049"/>
    </source>
</evidence>
<dbReference type="InterPro" id="IPR001261">
    <property type="entry name" value="ArgE/DapE_CS"/>
</dbReference>
<keyword evidence="10" id="KW-0031">Aminopeptidase</keyword>
<feature type="binding site" evidence="8">
    <location>
        <position position="142"/>
    </location>
    <ligand>
        <name>Zn(2+)</name>
        <dbReference type="ChEBI" id="CHEBI:29105"/>
        <label>2</label>
    </ligand>
</feature>
<feature type="binding site" evidence="8">
    <location>
        <position position="176"/>
    </location>
    <ligand>
        <name>Zn(2+)</name>
        <dbReference type="ChEBI" id="CHEBI:29105"/>
        <label>2</label>
    </ligand>
</feature>
<dbReference type="SUPFAM" id="SSF55031">
    <property type="entry name" value="Bacterial exopeptidase dimerisation domain"/>
    <property type="match status" value="1"/>
</dbReference>
<dbReference type="RefSeq" id="WP_080173271.1">
    <property type="nucleotide sequence ID" value="NZ_AP024854.1"/>
</dbReference>
<dbReference type="Proteomes" id="UP000191116">
    <property type="component" value="Unassembled WGS sequence"/>
</dbReference>
<dbReference type="GO" id="GO:0006518">
    <property type="term" value="P:peptide metabolic process"/>
    <property type="evidence" value="ECO:0007669"/>
    <property type="project" value="InterPro"/>
</dbReference>
<dbReference type="InterPro" id="IPR010161">
    <property type="entry name" value="Peptidase_M20B"/>
</dbReference>
<feature type="binding site" evidence="8">
    <location>
        <position position="381"/>
    </location>
    <ligand>
        <name>Zn(2+)</name>
        <dbReference type="ChEBI" id="CHEBI:29105"/>
        <label>2</label>
    </ligand>
</feature>
<dbReference type="GO" id="GO:0045148">
    <property type="term" value="F:tripeptide aminopeptidase activity"/>
    <property type="evidence" value="ECO:0007669"/>
    <property type="project" value="UniProtKB-EC"/>
</dbReference>
<comment type="similarity">
    <text evidence="1">Belongs to the peptidase M20B family.</text>
</comment>
<evidence type="ECO:0000256" key="1">
    <source>
        <dbReference type="ARBA" id="ARBA00009692"/>
    </source>
</evidence>
<evidence type="ECO:0000313" key="11">
    <source>
        <dbReference type="Proteomes" id="UP000191116"/>
    </source>
</evidence>
<organism evidence="10 11">
    <name type="scientific">Photobacterium toruni</name>
    <dbReference type="NCBI Taxonomy" id="1935446"/>
    <lineage>
        <taxon>Bacteria</taxon>
        <taxon>Pseudomonadati</taxon>
        <taxon>Pseudomonadota</taxon>
        <taxon>Gammaproteobacteria</taxon>
        <taxon>Vibrionales</taxon>
        <taxon>Vibrionaceae</taxon>
        <taxon>Photobacterium</taxon>
    </lineage>
</organism>
<keyword evidence="5 8" id="KW-0862">Zinc</keyword>
<accession>A0A1T4ME63</accession>
<dbReference type="EC" id="3.4.11.4" evidence="10"/>
<dbReference type="InterPro" id="IPR036264">
    <property type="entry name" value="Bact_exopeptidase_dim_dom"/>
</dbReference>
<keyword evidence="6" id="KW-0482">Metalloprotease</keyword>
<dbReference type="PIRSF" id="PIRSF037215">
    <property type="entry name" value="Peptidase_M20B"/>
    <property type="match status" value="1"/>
</dbReference>
<evidence type="ECO:0000256" key="8">
    <source>
        <dbReference type="PIRSR" id="PIRSR037215-2"/>
    </source>
</evidence>
<dbReference type="PROSITE" id="PS00758">
    <property type="entry name" value="ARGE_DAPE_CPG2_1"/>
    <property type="match status" value="1"/>
</dbReference>
<evidence type="ECO:0000256" key="3">
    <source>
        <dbReference type="ARBA" id="ARBA00022723"/>
    </source>
</evidence>
<gene>
    <name evidence="10" type="primary">pepT_1</name>
    <name evidence="10" type="ORF">CZ814_00486</name>
</gene>
<proteinExistence type="inferred from homology"/>
<feature type="domain" description="Peptidase M20 dimerisation" evidence="9">
    <location>
        <begin position="208"/>
        <end position="310"/>
    </location>
</feature>
<dbReference type="GO" id="GO:0006508">
    <property type="term" value="P:proteolysis"/>
    <property type="evidence" value="ECO:0007669"/>
    <property type="project" value="UniProtKB-KW"/>
</dbReference>
<dbReference type="PANTHER" id="PTHR42994">
    <property type="entry name" value="PEPTIDASE T"/>
    <property type="match status" value="1"/>
</dbReference>
<evidence type="ECO:0000256" key="5">
    <source>
        <dbReference type="ARBA" id="ARBA00022833"/>
    </source>
</evidence>
<feature type="binding site" evidence="8">
    <location>
        <position position="199"/>
    </location>
    <ligand>
        <name>Zn(2+)</name>
        <dbReference type="ChEBI" id="CHEBI:29105"/>
        <label>1</label>
    </ligand>
</feature>
<evidence type="ECO:0000313" key="10">
    <source>
        <dbReference type="EMBL" id="SJZ65232.1"/>
    </source>
</evidence>
<sequence length="406" mass="44761">MNIEQILCDRFQRYVAISSQSDANNQELPSSSGQYQLAQLLHDELKNLGYNNITLHPNSILIAHLPGNKPNTKTLGFIAHLDTVDVGLSPNITPQLLTYNGEPLCLNADQQIYISEQTHPELAKYHHQDIFFSDGTSVLGADDKAAIAVLMTLAEQLITTKTPHGDIYLAFVPDEEIGLRGAKALDLKNFPVEHCYTIDCCERGEVIYETFNAGSAQLSITGITAHPMSAKNVLVNPNLIAADFISMLNDMGKPEQTAEREGYFWVTDINGNQNTASVSVAIRDFDQENYNARKSYLTTLTAFLRHKHPKADINITLTDVYNNISQAMGSDTEALTRLYQALENTNIPAKTIAMRGGTDGSALSVKGLFTPNFFTGAHNFHSAFEFLPIPSFIDSYRVAKALVDMA</sequence>
<evidence type="ECO:0000259" key="9">
    <source>
        <dbReference type="Pfam" id="PF07687"/>
    </source>
</evidence>
<dbReference type="PROSITE" id="PS00759">
    <property type="entry name" value="ARGE_DAPE_CPG2_2"/>
    <property type="match status" value="1"/>
</dbReference>
<dbReference type="EMBL" id="FUWP01000001">
    <property type="protein sequence ID" value="SJZ65232.1"/>
    <property type="molecule type" value="Genomic_DNA"/>
</dbReference>
<protein>
    <submittedName>
        <fullName evidence="10">Peptidase T</fullName>
        <ecNumber evidence="10">3.4.11.4</ecNumber>
    </submittedName>
</protein>
<name>A0A1T4ME63_9GAMM</name>
<evidence type="ECO:0000256" key="7">
    <source>
        <dbReference type="PIRSR" id="PIRSR037215-1"/>
    </source>
</evidence>
<dbReference type="InterPro" id="IPR002933">
    <property type="entry name" value="Peptidase_M20"/>
</dbReference>
<dbReference type="PANTHER" id="PTHR42994:SF1">
    <property type="entry name" value="PEPTIDASE T"/>
    <property type="match status" value="1"/>
</dbReference>